<gene>
    <name evidence="1" type="ORF">LCGC14_0856190</name>
</gene>
<protein>
    <recommendedName>
        <fullName evidence="2">DUF3880 domain-containing protein</fullName>
    </recommendedName>
</protein>
<dbReference type="EMBL" id="LAZR01002577">
    <property type="protein sequence ID" value="KKN28264.1"/>
    <property type="molecule type" value="Genomic_DNA"/>
</dbReference>
<evidence type="ECO:0000313" key="1">
    <source>
        <dbReference type="EMBL" id="KKN28264.1"/>
    </source>
</evidence>
<sequence>MRMVFVTNPWASAMIRGEQIAARLLDAVVYQHTDTAYENARENDVCIFVKSFPDYGWPALMEAIKVKKCYLDIVDSVIALRSARSSEIAENMDLGVIAIGKLSHEYISEYLDRDDIILIPEHHCNFESVMRDKRDVFKVGFCGYEGNFHLDPVVVGRALASIGARFIYHINPEDRNVCCRFYASIDISLSFRSQMDPALAKLKNPLKLANAGSFGIPTVAYPEPNYIAEWDGCFAKVENLDDVVRVVKVLMESKAAYENLSGLAYEKSKEYHIKKILPLYKELLV</sequence>
<name>A0A0F9PDS1_9ZZZZ</name>
<accession>A0A0F9PDS1</accession>
<reference evidence="1" key="1">
    <citation type="journal article" date="2015" name="Nature">
        <title>Complex archaea that bridge the gap between prokaryotes and eukaryotes.</title>
        <authorList>
            <person name="Spang A."/>
            <person name="Saw J.H."/>
            <person name="Jorgensen S.L."/>
            <person name="Zaremba-Niedzwiedzka K."/>
            <person name="Martijn J."/>
            <person name="Lind A.E."/>
            <person name="van Eijk R."/>
            <person name="Schleper C."/>
            <person name="Guy L."/>
            <person name="Ettema T.J."/>
        </authorList>
    </citation>
    <scope>NUCLEOTIDE SEQUENCE</scope>
</reference>
<dbReference type="AlphaFoldDB" id="A0A0F9PDS1"/>
<proteinExistence type="predicted"/>
<comment type="caution">
    <text evidence="1">The sequence shown here is derived from an EMBL/GenBank/DDBJ whole genome shotgun (WGS) entry which is preliminary data.</text>
</comment>
<organism evidence="1">
    <name type="scientific">marine sediment metagenome</name>
    <dbReference type="NCBI Taxonomy" id="412755"/>
    <lineage>
        <taxon>unclassified sequences</taxon>
        <taxon>metagenomes</taxon>
        <taxon>ecological metagenomes</taxon>
    </lineage>
</organism>
<evidence type="ECO:0008006" key="2">
    <source>
        <dbReference type="Google" id="ProtNLM"/>
    </source>
</evidence>